<dbReference type="SUPFAM" id="SSF109854">
    <property type="entry name" value="DinB/YfiT-like putative metalloenzymes"/>
    <property type="match status" value="1"/>
</dbReference>
<dbReference type="KEGG" id="mph:MLP_04470"/>
<sequence length="182" mass="20210">MSDIEAARALLVDGFGRIRESVADLTTGLTDETAWWRPDEGANSIAWLLWHLIRVEDDHISDLAGAPQSWPQFRDEAGLPLEPDDTGYGHTAEQVAAVRVSADLLDRYHAAVHLAVLDYLGALTEAELQRIVDHRWDPPVTAAVRLVSVLDDCARHVGQAEYVRGLADRRNKAWTDPEAAQR</sequence>
<keyword evidence="2" id="KW-1185">Reference proteome</keyword>
<dbReference type="eggNOG" id="COG2318">
    <property type="taxonomic scope" value="Bacteria"/>
</dbReference>
<dbReference type="InterPro" id="IPR007061">
    <property type="entry name" value="MST-like"/>
</dbReference>
<protein>
    <recommendedName>
        <fullName evidence="3">DinB-like domain-containing protein</fullName>
    </recommendedName>
</protein>
<dbReference type="Pfam" id="PF04978">
    <property type="entry name" value="MST"/>
    <property type="match status" value="1"/>
</dbReference>
<dbReference type="HOGENOM" id="CLU_133313_0_0_11"/>
<evidence type="ECO:0008006" key="3">
    <source>
        <dbReference type="Google" id="ProtNLM"/>
    </source>
</evidence>
<dbReference type="NCBIfam" id="NF047843">
    <property type="entry name" value="MST_Rv0443"/>
    <property type="match status" value="1"/>
</dbReference>
<dbReference type="STRING" id="1032480.MLP_04470"/>
<reference evidence="1 2" key="1">
    <citation type="submission" date="2011-05" db="EMBL/GenBank/DDBJ databases">
        <title>Whole genome sequence of Microlunatus phosphovorus NM-1.</title>
        <authorList>
            <person name="Hosoyama A."/>
            <person name="Sasaki K."/>
            <person name="Harada T."/>
            <person name="Igarashi R."/>
            <person name="Kawakoshi A."/>
            <person name="Sasagawa M."/>
            <person name="Fukada J."/>
            <person name="Nakamura S."/>
            <person name="Katano Y."/>
            <person name="Hanada S."/>
            <person name="Kamagata Y."/>
            <person name="Nakamura N."/>
            <person name="Yamazaki S."/>
            <person name="Fujita N."/>
        </authorList>
    </citation>
    <scope>NUCLEOTIDE SEQUENCE [LARGE SCALE GENOMIC DNA]</scope>
    <source>
        <strain evidence="2">ATCC 700054 / DSM 10555 / JCM 9379 / NBRC 101784 / NCIMB 13414 / VKM Ac-1990 / NM-1</strain>
    </source>
</reference>
<evidence type="ECO:0000313" key="1">
    <source>
        <dbReference type="EMBL" id="BAK33461.1"/>
    </source>
</evidence>
<dbReference type="EMBL" id="AP012204">
    <property type="protein sequence ID" value="BAK33461.1"/>
    <property type="molecule type" value="Genomic_DNA"/>
</dbReference>
<dbReference type="RefSeq" id="WP_013861350.1">
    <property type="nucleotide sequence ID" value="NC_015635.1"/>
</dbReference>
<name>F5XJW5_MICPN</name>
<dbReference type="AlphaFoldDB" id="F5XJW5"/>
<dbReference type="InterPro" id="IPR034660">
    <property type="entry name" value="DinB/YfiT-like"/>
</dbReference>
<proteinExistence type="predicted"/>
<evidence type="ECO:0000313" key="2">
    <source>
        <dbReference type="Proteomes" id="UP000007947"/>
    </source>
</evidence>
<dbReference type="Gene3D" id="1.20.120.450">
    <property type="entry name" value="dinb family like domain"/>
    <property type="match status" value="1"/>
</dbReference>
<gene>
    <name evidence="1" type="ordered locus">MLP_04470</name>
</gene>
<organism evidence="1 2">
    <name type="scientific">Microlunatus phosphovorus (strain ATCC 700054 / DSM 10555 / JCM 9379 / NBRC 101784 / NCIMB 13414 / VKM Ac-1990 / NM-1)</name>
    <dbReference type="NCBI Taxonomy" id="1032480"/>
    <lineage>
        <taxon>Bacteria</taxon>
        <taxon>Bacillati</taxon>
        <taxon>Actinomycetota</taxon>
        <taxon>Actinomycetes</taxon>
        <taxon>Propionibacteriales</taxon>
        <taxon>Propionibacteriaceae</taxon>
        <taxon>Microlunatus</taxon>
    </lineage>
</organism>
<accession>F5XJW5</accession>
<dbReference type="Proteomes" id="UP000007947">
    <property type="component" value="Chromosome"/>
</dbReference>